<gene>
    <name evidence="4" type="ORF">INT46_001500</name>
</gene>
<dbReference type="InterPro" id="IPR037191">
    <property type="entry name" value="VPS9_dom_sf"/>
</dbReference>
<dbReference type="InterPro" id="IPR051248">
    <property type="entry name" value="UPF0507/Ank_repeat_27"/>
</dbReference>
<dbReference type="SUPFAM" id="SSF64268">
    <property type="entry name" value="PX domain"/>
    <property type="match status" value="1"/>
</dbReference>
<evidence type="ECO:0000313" key="4">
    <source>
        <dbReference type="EMBL" id="KAG2192353.1"/>
    </source>
</evidence>
<evidence type="ECO:0000259" key="3">
    <source>
        <dbReference type="PROSITE" id="PS51205"/>
    </source>
</evidence>
<dbReference type="PROSITE" id="PS50088">
    <property type="entry name" value="ANK_REPEAT"/>
    <property type="match status" value="2"/>
</dbReference>
<keyword evidence="5" id="KW-1185">Reference proteome</keyword>
<dbReference type="PANTHER" id="PTHR24170:SF1">
    <property type="entry name" value="DOMAIN PROTEIN, PUTATIVE (AFU_ORTHOLOGUE AFUA_1G09870)-RELATED"/>
    <property type="match status" value="1"/>
</dbReference>
<comment type="caution">
    <text evidence="4">The sequence shown here is derived from an EMBL/GenBank/DDBJ whole genome shotgun (WGS) entry which is preliminary data.</text>
</comment>
<dbReference type="AlphaFoldDB" id="A0A8H7UUB4"/>
<dbReference type="PROSITE" id="PS51205">
    <property type="entry name" value="VPS9"/>
    <property type="match status" value="1"/>
</dbReference>
<evidence type="ECO:0000256" key="2">
    <source>
        <dbReference type="PROSITE-ProRule" id="PRU00023"/>
    </source>
</evidence>
<dbReference type="GO" id="GO:0035091">
    <property type="term" value="F:phosphatidylinositol binding"/>
    <property type="evidence" value="ECO:0007669"/>
    <property type="project" value="InterPro"/>
</dbReference>
<feature type="repeat" description="ANK" evidence="2">
    <location>
        <begin position="692"/>
        <end position="734"/>
    </location>
</feature>
<dbReference type="Gene3D" id="1.25.40.20">
    <property type="entry name" value="Ankyrin repeat-containing domain"/>
    <property type="match status" value="2"/>
</dbReference>
<dbReference type="InterPro" id="IPR003123">
    <property type="entry name" value="VPS9"/>
</dbReference>
<feature type="domain" description="VPS9" evidence="3">
    <location>
        <begin position="265"/>
        <end position="398"/>
    </location>
</feature>
<accession>A0A8H7UUB4</accession>
<dbReference type="OrthoDB" id="7464126at2759"/>
<reference evidence="4" key="1">
    <citation type="submission" date="2020-12" db="EMBL/GenBank/DDBJ databases">
        <title>Metabolic potential, ecology and presence of endohyphal bacteria is reflected in genomic diversity of Mucoromycotina.</title>
        <authorList>
            <person name="Muszewska A."/>
            <person name="Okrasinska A."/>
            <person name="Steczkiewicz K."/>
            <person name="Drgas O."/>
            <person name="Orlowska M."/>
            <person name="Perlinska-Lenart U."/>
            <person name="Aleksandrzak-Piekarczyk T."/>
            <person name="Szatraj K."/>
            <person name="Zielenkiewicz U."/>
            <person name="Pilsyk S."/>
            <person name="Malc E."/>
            <person name="Mieczkowski P."/>
            <person name="Kruszewska J.S."/>
            <person name="Biernat P."/>
            <person name="Pawlowska J."/>
        </authorList>
    </citation>
    <scope>NUCLEOTIDE SEQUENCE</scope>
    <source>
        <strain evidence="4">CBS 226.32</strain>
    </source>
</reference>
<dbReference type="EMBL" id="JAEPRC010000737">
    <property type="protein sequence ID" value="KAG2192353.1"/>
    <property type="molecule type" value="Genomic_DNA"/>
</dbReference>
<evidence type="ECO:0000256" key="1">
    <source>
        <dbReference type="ARBA" id="ARBA00007428"/>
    </source>
</evidence>
<comment type="similarity">
    <text evidence="1">Belongs to the UPF0507 family.</text>
</comment>
<organism evidence="4 5">
    <name type="scientific">Mucor plumbeus</name>
    <dbReference type="NCBI Taxonomy" id="97098"/>
    <lineage>
        <taxon>Eukaryota</taxon>
        <taxon>Fungi</taxon>
        <taxon>Fungi incertae sedis</taxon>
        <taxon>Mucoromycota</taxon>
        <taxon>Mucoromycotina</taxon>
        <taxon>Mucoromycetes</taxon>
        <taxon>Mucorales</taxon>
        <taxon>Mucorineae</taxon>
        <taxon>Mucoraceae</taxon>
        <taxon>Mucor</taxon>
    </lineage>
</organism>
<dbReference type="InterPro" id="IPR002110">
    <property type="entry name" value="Ankyrin_rpt"/>
</dbReference>
<dbReference type="InterPro" id="IPR036770">
    <property type="entry name" value="Ankyrin_rpt-contain_sf"/>
</dbReference>
<dbReference type="PANTHER" id="PTHR24170">
    <property type="entry name" value="ANKYRIN REPEAT DOMAIN-CONTAINING PROTEIN 27"/>
    <property type="match status" value="1"/>
</dbReference>
<feature type="repeat" description="ANK" evidence="2">
    <location>
        <begin position="545"/>
        <end position="578"/>
    </location>
</feature>
<sequence>MLKSILNDSQLSSKAAFSIVLLPPITNKNSVVSSSPSYTSYLESHIIHIPWGSSLVNSTNSRLKLQKKKTQIDNDNNTQLMISINDTIYETSNGYIYCDCNKRKVKIIHSELLYTLPKNPTCTHLLLYIDRPIIDLISNAIVEKKPLMQQQHQEKQQQFNNLSFKEMIQRILPTNNSEDVVHRIDLLVLKFCDTSVYSDSLQTLHECMEKILYEGYDLIESLDPTTIANVVSANLNIDNLCGAFESYFMDLTYDVAFFKITQLLLPQDKILTSSLEDMEHLDFSQIALPTSITDPRKRVYNAIANFERIGSFRTPADKLDCLLNTVSELTQDSDSDSLIPLLLITLVRSKVPHLTANLIYMKDYTFERNIITGKYGYALSTFEGVLEYILEAHPYLSRLSKQNAEFWSCIKTGDIKQFRRGIIDHDDAPDVHDVDGNNALMIACFNGQTQIAAELLIRQQKSHCEIETKNDQNKTPLIAAIQSKSIATIEMLLQNSANIQTTMDAVDCFGNTAALYASSTNNLNILKTIVCSDTRPLLDQTNRKTGDTSLHIAARNGGSMEFIMYILEHVTNPNIARKKNFKRETFYHLCGNLDFIKLALKQQTNIIIDVIDNQIDEQGRSPLMTWAANGRLDLVETMVSHIKDFSRVDKDGRTILHLIALHLGRHLTFGNNNLGYIVKKMRHVANVRDWCHGNTALHIAAETSTLASIHNISNAVTFIKALVRYGAVIDAVNLRDERAVNICRIPELTTCLDELHLKMEPCYSFIPKHSSIYQYIWAVTRPLIQQNPKDQSSEVSYLIKSEQIGKPNTMRLVARKLQDFSFLRKELLYEMPELFLPTFNQLSNPNNLDLRPPPLVLMDATLIKLQSFMEWLQYHPILKYHDLVISFVRSPCDLQKSVIRDNSFSRRKLMLEKIKDIPLANSNIMSSKDEEYFLKYAQETMMPLKEHYLNAVLTGQKLKHLGSELERDMMLVAQDVFAASSCLEASEMFTCNTLSIETIRVCANSTFEKSYASPWLELLQVNQMAYTMIDGILLSLQEPFNLINQRCALRENIELQKEVLRKSKTWHNLFSPKEKKRCKEDSKEKVIQNMNDLNHIDGQINEVHRLISDELAHFQNIHPRKMIKALKRFAKSTLDMEKQKLSVLVHDLDKWEKPLPPLP</sequence>
<dbReference type="Gene3D" id="1.20.1050.80">
    <property type="entry name" value="VPS9 domain"/>
    <property type="match status" value="1"/>
</dbReference>
<dbReference type="SMART" id="SM00248">
    <property type="entry name" value="ANK"/>
    <property type="match status" value="7"/>
</dbReference>
<dbReference type="SUPFAM" id="SSF109993">
    <property type="entry name" value="VPS9 domain"/>
    <property type="match status" value="1"/>
</dbReference>
<dbReference type="Proteomes" id="UP000650833">
    <property type="component" value="Unassembled WGS sequence"/>
</dbReference>
<protein>
    <recommendedName>
        <fullName evidence="3">VPS9 domain-containing protein</fullName>
    </recommendedName>
</protein>
<dbReference type="Pfam" id="PF02204">
    <property type="entry name" value="VPS9"/>
    <property type="match status" value="1"/>
</dbReference>
<dbReference type="Pfam" id="PF12796">
    <property type="entry name" value="Ank_2"/>
    <property type="match status" value="1"/>
</dbReference>
<name>A0A8H7UUB4_9FUNG</name>
<keyword evidence="2" id="KW-0040">ANK repeat</keyword>
<dbReference type="SMART" id="SM00167">
    <property type="entry name" value="VPS9"/>
    <property type="match status" value="1"/>
</dbReference>
<evidence type="ECO:0000313" key="5">
    <source>
        <dbReference type="Proteomes" id="UP000650833"/>
    </source>
</evidence>
<proteinExistence type="inferred from homology"/>
<dbReference type="SUPFAM" id="SSF48403">
    <property type="entry name" value="Ankyrin repeat"/>
    <property type="match status" value="1"/>
</dbReference>
<dbReference type="InterPro" id="IPR036871">
    <property type="entry name" value="PX_dom_sf"/>
</dbReference>